<dbReference type="InterPro" id="IPR015500">
    <property type="entry name" value="Peptidase_S8_subtilisin-rel"/>
</dbReference>
<evidence type="ECO:0000313" key="10">
    <source>
        <dbReference type="Proteomes" id="UP001056681"/>
    </source>
</evidence>
<proteinExistence type="inferred from homology"/>
<dbReference type="Pfam" id="PF04151">
    <property type="entry name" value="PPC"/>
    <property type="match status" value="1"/>
</dbReference>
<comment type="similarity">
    <text evidence="1 5">Belongs to the peptidase S8 family.</text>
</comment>
<dbReference type="InterPro" id="IPR023828">
    <property type="entry name" value="Peptidase_S8_Ser-AS"/>
</dbReference>
<keyword evidence="2 5" id="KW-0645">Protease</keyword>
<dbReference type="Proteomes" id="UP001056681">
    <property type="component" value="Chromosome"/>
</dbReference>
<evidence type="ECO:0000256" key="3">
    <source>
        <dbReference type="ARBA" id="ARBA00022801"/>
    </source>
</evidence>
<dbReference type="Gene3D" id="2.60.120.380">
    <property type="match status" value="1"/>
</dbReference>
<evidence type="ECO:0000256" key="4">
    <source>
        <dbReference type="ARBA" id="ARBA00022825"/>
    </source>
</evidence>
<feature type="domain" description="Peptidase S8/S53" evidence="7">
    <location>
        <begin position="198"/>
        <end position="520"/>
    </location>
</feature>
<dbReference type="Gene3D" id="3.40.50.200">
    <property type="entry name" value="Peptidase S8/S53 domain"/>
    <property type="match status" value="1"/>
</dbReference>
<dbReference type="InterPro" id="IPR050131">
    <property type="entry name" value="Peptidase_S8_subtilisin-like"/>
</dbReference>
<name>A0ABY4SWL5_9GAMM</name>
<sequence>MKYPANKMWIVGALLACAAPCALAQSIDAKVASMALSSGQRIDGFIVHYKPGMAPNGAAAAQDIYAASSSLMRSSTAMSAIQTNALRTAGFSFKRKTSVGGYVVRASKALDGPSAMALMREAAANPAVESIEPDVRLYPFRDYRLEDVSTGTPNDPNFSYQWHFRAGDGTPETIGRDTQAFANKGGSNAAKAWSLSQGEGVVVAVIDTGATSHPDLDTSLTDQSYDFISDALVSGRATDGRAKGAWDLGDWTTDSKYLASNGGCVDNVAILPEPSSWHGTHVMGNIAELTDNGVGMAGVAGKAKVLPIRALGHCGGATSDIADAIVWAAGGHVDGLDDNAFPAQVINMSLGGEGACSASTDLGKAINTAMSLGATVIVAAGNSAQDASTTSPANCPGVVTVASNGITGKPAFYSNYGANVSLSAPGGGVYPNDASTGTPVAAGFAWSAINAGTTVPEGPTYGSMAGTSQATPEVAGAAALMIAARKKAGLPVLTPNLVKDYLTSTTRGFPQSNGQSYGIGILDTFAAVTKALDPNSSPAQSAIPLVNGVVVRRDVGYNASEIVYKFVVPAKTRVATFRTMGGSGDVSLVVGKDTVPVTTTGPYSSAHVGNNESVTISAPAAGTYYMRVTGIGPTTSFSVMAMSVQ</sequence>
<keyword evidence="10" id="KW-1185">Reference proteome</keyword>
<feature type="active site" description="Charge relay system" evidence="5">
    <location>
        <position position="468"/>
    </location>
</feature>
<dbReference type="PANTHER" id="PTHR43806:SF11">
    <property type="entry name" value="CEREVISIN-RELATED"/>
    <property type="match status" value="1"/>
</dbReference>
<dbReference type="InterPro" id="IPR000209">
    <property type="entry name" value="Peptidase_S8/S53_dom"/>
</dbReference>
<protein>
    <submittedName>
        <fullName evidence="9">S8 family serine peptidase</fullName>
    </submittedName>
</protein>
<feature type="domain" description="Peptidase C-terminal archaeal/bacterial" evidence="8">
    <location>
        <begin position="563"/>
        <end position="630"/>
    </location>
</feature>
<evidence type="ECO:0000259" key="7">
    <source>
        <dbReference type="Pfam" id="PF00082"/>
    </source>
</evidence>
<dbReference type="Pfam" id="PF00082">
    <property type="entry name" value="Peptidase_S8"/>
    <property type="match status" value="1"/>
</dbReference>
<keyword evidence="4 5" id="KW-0720">Serine protease</keyword>
<evidence type="ECO:0000256" key="5">
    <source>
        <dbReference type="PROSITE-ProRule" id="PRU01240"/>
    </source>
</evidence>
<dbReference type="PRINTS" id="PR00723">
    <property type="entry name" value="SUBTILISIN"/>
</dbReference>
<keyword evidence="6" id="KW-0732">Signal</keyword>
<evidence type="ECO:0000256" key="2">
    <source>
        <dbReference type="ARBA" id="ARBA00022670"/>
    </source>
</evidence>
<feature type="active site" description="Charge relay system" evidence="5">
    <location>
        <position position="278"/>
    </location>
</feature>
<dbReference type="PANTHER" id="PTHR43806">
    <property type="entry name" value="PEPTIDASE S8"/>
    <property type="match status" value="1"/>
</dbReference>
<dbReference type="SUPFAM" id="SSF52743">
    <property type="entry name" value="Subtilisin-like"/>
    <property type="match status" value="1"/>
</dbReference>
<dbReference type="PROSITE" id="PS51892">
    <property type="entry name" value="SUBTILASE"/>
    <property type="match status" value="1"/>
</dbReference>
<accession>A0ABY4SWL5</accession>
<gene>
    <name evidence="9" type="ORF">IM816_10560</name>
</gene>
<evidence type="ECO:0000259" key="8">
    <source>
        <dbReference type="Pfam" id="PF04151"/>
    </source>
</evidence>
<feature type="chain" id="PRO_5047547924" evidence="6">
    <location>
        <begin position="25"/>
        <end position="645"/>
    </location>
</feature>
<keyword evidence="3 5" id="KW-0378">Hydrolase</keyword>
<dbReference type="RefSeq" id="WP_250338048.1">
    <property type="nucleotide sequence ID" value="NZ_CP063231.1"/>
</dbReference>
<reference evidence="9" key="1">
    <citation type="submission" date="2020-10" db="EMBL/GenBank/DDBJ databases">
        <title>Whole-genome sequence of Luteibacter sp. EIF3.</title>
        <authorList>
            <person name="Friedrich I."/>
            <person name="Hertel R."/>
            <person name="Daniel R."/>
        </authorList>
    </citation>
    <scope>NUCLEOTIDE SEQUENCE</scope>
    <source>
        <strain evidence="9">EIF3</strain>
    </source>
</reference>
<evidence type="ECO:0000256" key="6">
    <source>
        <dbReference type="SAM" id="SignalP"/>
    </source>
</evidence>
<dbReference type="InterPro" id="IPR036852">
    <property type="entry name" value="Peptidase_S8/S53_dom_sf"/>
</dbReference>
<feature type="active site" description="Charge relay system" evidence="5">
    <location>
        <position position="207"/>
    </location>
</feature>
<feature type="signal peptide" evidence="6">
    <location>
        <begin position="1"/>
        <end position="24"/>
    </location>
</feature>
<dbReference type="EMBL" id="CP063231">
    <property type="protein sequence ID" value="URL57098.1"/>
    <property type="molecule type" value="Genomic_DNA"/>
</dbReference>
<organism evidence="9 10">
    <name type="scientific">Luteibacter flocculans</name>
    <dbReference type="NCBI Taxonomy" id="2780091"/>
    <lineage>
        <taxon>Bacteria</taxon>
        <taxon>Pseudomonadati</taxon>
        <taxon>Pseudomonadota</taxon>
        <taxon>Gammaproteobacteria</taxon>
        <taxon>Lysobacterales</taxon>
        <taxon>Rhodanobacteraceae</taxon>
        <taxon>Luteibacter</taxon>
    </lineage>
</organism>
<evidence type="ECO:0000256" key="1">
    <source>
        <dbReference type="ARBA" id="ARBA00011073"/>
    </source>
</evidence>
<dbReference type="PROSITE" id="PS00138">
    <property type="entry name" value="SUBTILASE_SER"/>
    <property type="match status" value="1"/>
</dbReference>
<evidence type="ECO:0000313" key="9">
    <source>
        <dbReference type="EMBL" id="URL57098.1"/>
    </source>
</evidence>
<dbReference type="InterPro" id="IPR007280">
    <property type="entry name" value="Peptidase_C_arc/bac"/>
</dbReference>